<evidence type="ECO:0000256" key="6">
    <source>
        <dbReference type="RuleBase" id="RU368080"/>
    </source>
</evidence>
<dbReference type="InterPro" id="IPR007240">
    <property type="entry name" value="Atg17"/>
</dbReference>
<keyword evidence="10" id="KW-1185">Reference proteome</keyword>
<sequence>MATSPSAASSSPADSRPASLHTGNSPDPSPDPSPEDVAASIPVETLVEHLLAAKRSLSSMTLVLHANDLSTHARQLHEESVILGAQTAFLRTGINEQVILLKRVRKSMSRTYDSGKREFKHLIRTLDSANGKLEKMMEQLRSTIVEAVFRPEGEEPRNLMDFVDEKSVDVMRNALKESIGELQSAQTSYDGDLLRFDNDLRTLSKAMSSAPSSSPSDSAAYQPIPYLLSSLLDHSRAMAEHLTSLTRHFDMCVTAVRITEGGAALARRKAAEVTASQEGGDPVSISGVIAEQESNVADLDPISSQERDEILQVVMQDAPEVDEVVAEINAVLHEMETDFASLKEQADRIKVSYITTTQAFHVLEDIGSRLQSYVAAETEYIDRWEDEKQVIFGKLEEMDGLREFYEGYLSAYESLHLEKERRRSVEEKIFSIFKKAQENVHKLVDADWKEREMFRQEVGEFLPTDLWVGMSGPLQMWDIVPAQPKDDRVAKEDGNEGGKQKLSRVII</sequence>
<organism evidence="9 10">
    <name type="scientific">Phaeoacremonium minimum (strain UCR-PA7)</name>
    <name type="common">Esca disease fungus</name>
    <name type="synonym">Togninia minima</name>
    <dbReference type="NCBI Taxonomy" id="1286976"/>
    <lineage>
        <taxon>Eukaryota</taxon>
        <taxon>Fungi</taxon>
        <taxon>Dikarya</taxon>
        <taxon>Ascomycota</taxon>
        <taxon>Pezizomycotina</taxon>
        <taxon>Sordariomycetes</taxon>
        <taxon>Sordariomycetidae</taxon>
        <taxon>Togniniales</taxon>
        <taxon>Togniniaceae</taxon>
        <taxon>Phaeoacremonium</taxon>
    </lineage>
</organism>
<dbReference type="InterPro" id="IPR045326">
    <property type="entry name" value="ATG17-like_dom"/>
</dbReference>
<comment type="similarity">
    <text evidence="1 6">Belongs to the ATG17 family.</text>
</comment>
<gene>
    <name evidence="9" type="ORF">UCRPA7_6217</name>
</gene>
<dbReference type="Pfam" id="PF04108">
    <property type="entry name" value="ATG17_like"/>
    <property type="match status" value="1"/>
</dbReference>
<evidence type="ECO:0000256" key="7">
    <source>
        <dbReference type="SAM" id="MobiDB-lite"/>
    </source>
</evidence>
<feature type="compositionally biased region" description="Basic and acidic residues" evidence="7">
    <location>
        <begin position="485"/>
        <end position="499"/>
    </location>
</feature>
<evidence type="ECO:0000259" key="8">
    <source>
        <dbReference type="Pfam" id="PF04108"/>
    </source>
</evidence>
<reference evidence="10" key="1">
    <citation type="journal article" date="2013" name="Genome Announc.">
        <title>Draft genome sequence of the ascomycete Phaeoacremonium aleophilum strain UCR-PA7, a causal agent of the esca disease complex in grapevines.</title>
        <authorList>
            <person name="Blanco-Ulate B."/>
            <person name="Rolshausen P."/>
            <person name="Cantu D."/>
        </authorList>
    </citation>
    <scope>NUCLEOTIDE SEQUENCE [LARGE SCALE GENOMIC DNA]</scope>
    <source>
        <strain evidence="10">UCR-PA7</strain>
    </source>
</reference>
<dbReference type="GO" id="GO:0034045">
    <property type="term" value="C:phagophore assembly site membrane"/>
    <property type="evidence" value="ECO:0007669"/>
    <property type="project" value="UniProtKB-SubCell"/>
</dbReference>
<dbReference type="GO" id="GO:0034727">
    <property type="term" value="P:piecemeal microautophagy of the nucleus"/>
    <property type="evidence" value="ECO:0007669"/>
    <property type="project" value="TreeGrafter"/>
</dbReference>
<dbReference type="RefSeq" id="XP_007916947.1">
    <property type="nucleotide sequence ID" value="XM_007918756.1"/>
</dbReference>
<evidence type="ECO:0000256" key="3">
    <source>
        <dbReference type="ARBA" id="ARBA00022490"/>
    </source>
</evidence>
<evidence type="ECO:0000313" key="10">
    <source>
        <dbReference type="Proteomes" id="UP000014074"/>
    </source>
</evidence>
<dbReference type="Proteomes" id="UP000014074">
    <property type="component" value="Unassembled WGS sequence"/>
</dbReference>
<evidence type="ECO:0000256" key="5">
    <source>
        <dbReference type="ARBA" id="ARBA00023136"/>
    </source>
</evidence>
<dbReference type="PANTHER" id="PTHR28005:SF1">
    <property type="entry name" value="AUTOPHAGY-RELATED PROTEIN 17"/>
    <property type="match status" value="1"/>
</dbReference>
<name>R8BG31_PHAM7</name>
<dbReference type="EMBL" id="KB933223">
    <property type="protein sequence ID" value="EON98250.1"/>
    <property type="molecule type" value="Genomic_DNA"/>
</dbReference>
<feature type="compositionally biased region" description="Low complexity" evidence="7">
    <location>
        <begin position="1"/>
        <end position="19"/>
    </location>
</feature>
<protein>
    <recommendedName>
        <fullName evidence="2 6">Autophagy-related protein 17</fullName>
    </recommendedName>
</protein>
<accession>R8BG31</accession>
<feature type="domain" description="Autophagy protein ATG17-like" evidence="8">
    <location>
        <begin position="56"/>
        <end position="462"/>
    </location>
</feature>
<keyword evidence="3 6" id="KW-0963">Cytoplasm</keyword>
<dbReference type="GO" id="GO:0000045">
    <property type="term" value="P:autophagosome assembly"/>
    <property type="evidence" value="ECO:0007669"/>
    <property type="project" value="TreeGrafter"/>
</dbReference>
<dbReference type="GO" id="GO:0016301">
    <property type="term" value="F:kinase activity"/>
    <property type="evidence" value="ECO:0007669"/>
    <property type="project" value="UniProtKB-KW"/>
</dbReference>
<dbReference type="AlphaFoldDB" id="R8BG31"/>
<comment type="function">
    <text evidence="6">Autophagy-specific protein that functions in response to autophagy-inducing signals as a scaffold to recruit other ATG proteins to organize preautophagosomal structure (PAS) formation. Modulates the timing and magnitude of the autophagy response, such as the size of the sequestering vesicles. Plays particularly a role in pexophagy and nucleophagy.</text>
</comment>
<evidence type="ECO:0000256" key="2">
    <source>
        <dbReference type="ARBA" id="ARBA00013806"/>
    </source>
</evidence>
<keyword evidence="4 6" id="KW-0072">Autophagy</keyword>
<proteinExistence type="inferred from homology"/>
<keyword evidence="5" id="KW-0472">Membrane</keyword>
<dbReference type="GeneID" id="19326850"/>
<keyword evidence="9" id="KW-0418">Kinase</keyword>
<dbReference type="OrthoDB" id="1937984at2759"/>
<dbReference type="KEGG" id="tmn:UCRPA7_6217"/>
<keyword evidence="9" id="KW-0808">Transferase</keyword>
<feature type="region of interest" description="Disordered" evidence="7">
    <location>
        <begin position="1"/>
        <end position="37"/>
    </location>
</feature>
<dbReference type="PANTHER" id="PTHR28005">
    <property type="entry name" value="AUTOPHAGY-RELATED PROTEIN 17"/>
    <property type="match status" value="1"/>
</dbReference>
<dbReference type="eggNOG" id="ENOG502SAME">
    <property type="taxonomic scope" value="Eukaryota"/>
</dbReference>
<comment type="subcellular location">
    <subcellularLocation>
        <location evidence="6">Cytoplasm</location>
    </subcellularLocation>
    <subcellularLocation>
        <location evidence="6">Preautophagosomal structure membrane</location>
        <topology evidence="6">Peripheral membrane protein</topology>
    </subcellularLocation>
</comment>
<dbReference type="GO" id="GO:0060090">
    <property type="term" value="F:molecular adaptor activity"/>
    <property type="evidence" value="ECO:0007669"/>
    <property type="project" value="TreeGrafter"/>
</dbReference>
<feature type="region of interest" description="Disordered" evidence="7">
    <location>
        <begin position="485"/>
        <end position="507"/>
    </location>
</feature>
<dbReference type="GO" id="GO:1990316">
    <property type="term" value="C:Atg1/ULK1 kinase complex"/>
    <property type="evidence" value="ECO:0007669"/>
    <property type="project" value="TreeGrafter"/>
</dbReference>
<dbReference type="GO" id="GO:0030295">
    <property type="term" value="F:protein kinase activator activity"/>
    <property type="evidence" value="ECO:0007669"/>
    <property type="project" value="TreeGrafter"/>
</dbReference>
<evidence type="ECO:0000313" key="9">
    <source>
        <dbReference type="EMBL" id="EON98250.1"/>
    </source>
</evidence>
<evidence type="ECO:0000256" key="4">
    <source>
        <dbReference type="ARBA" id="ARBA00023006"/>
    </source>
</evidence>
<evidence type="ECO:0000256" key="1">
    <source>
        <dbReference type="ARBA" id="ARBA00006259"/>
    </source>
</evidence>
<dbReference type="HOGENOM" id="CLU_028356_0_0_1"/>
<dbReference type="GO" id="GO:0000422">
    <property type="term" value="P:autophagy of mitochondrion"/>
    <property type="evidence" value="ECO:0007669"/>
    <property type="project" value="TreeGrafter"/>
</dbReference>